<protein>
    <recommendedName>
        <fullName evidence="1">ChsH2 C-terminal OB-fold domain-containing protein</fullName>
    </recommendedName>
</protein>
<dbReference type="SUPFAM" id="SSF50249">
    <property type="entry name" value="Nucleic acid-binding proteins"/>
    <property type="match status" value="1"/>
</dbReference>
<dbReference type="Gene3D" id="6.10.30.10">
    <property type="match status" value="1"/>
</dbReference>
<evidence type="ECO:0000259" key="1">
    <source>
        <dbReference type="Pfam" id="PF01796"/>
    </source>
</evidence>
<dbReference type="OrthoDB" id="7595207at2"/>
<dbReference type="PANTHER" id="PTHR34075:SF4">
    <property type="entry name" value="DUF35 DOMAIN-CONTAINING PROTEIN"/>
    <property type="match status" value="1"/>
</dbReference>
<organism evidence="2 3">
    <name type="scientific">Turneriella parva (strain ATCC BAA-1111 / DSM 21527 / NCTC 11395 / H)</name>
    <name type="common">Leptospira parva</name>
    <dbReference type="NCBI Taxonomy" id="869212"/>
    <lineage>
        <taxon>Bacteria</taxon>
        <taxon>Pseudomonadati</taxon>
        <taxon>Spirochaetota</taxon>
        <taxon>Spirochaetia</taxon>
        <taxon>Leptospirales</taxon>
        <taxon>Leptospiraceae</taxon>
        <taxon>Turneriella</taxon>
    </lineage>
</organism>
<dbReference type="KEGG" id="tpx:Turpa_3629"/>
<sequence>MSDWRNEVNYLVHESKIKVPYTWSVGDTGSRFLRALRDDKKILANKCPKTGQVFCPPKLNSPYSLEPITEWLELSGTGTVTTFTERSYDSRAALPEQSRIYALITLDGATQALPHLLGEVDFKNVKIGLRVEPVFKETREGHILDIAYFRPTGENKQ</sequence>
<dbReference type="HOGENOM" id="CLU_119412_2_0_12"/>
<dbReference type="Proteomes" id="UP000006048">
    <property type="component" value="Chromosome"/>
</dbReference>
<dbReference type="InterPro" id="IPR002878">
    <property type="entry name" value="ChsH2_C"/>
</dbReference>
<dbReference type="EMBL" id="CP002959">
    <property type="protein sequence ID" value="AFM14263.1"/>
    <property type="molecule type" value="Genomic_DNA"/>
</dbReference>
<dbReference type="InterPro" id="IPR012340">
    <property type="entry name" value="NA-bd_OB-fold"/>
</dbReference>
<feature type="domain" description="ChsH2 C-terminal OB-fold" evidence="1">
    <location>
        <begin position="71"/>
        <end position="136"/>
    </location>
</feature>
<dbReference type="AlphaFoldDB" id="I4BAF6"/>
<keyword evidence="3" id="KW-1185">Reference proteome</keyword>
<dbReference type="Pfam" id="PF01796">
    <property type="entry name" value="OB_ChsH2_C"/>
    <property type="match status" value="1"/>
</dbReference>
<dbReference type="InterPro" id="IPR052513">
    <property type="entry name" value="Thioester_dehydratase-like"/>
</dbReference>
<gene>
    <name evidence="2" type="ordered locus">Turpa_3629</name>
</gene>
<dbReference type="PANTHER" id="PTHR34075">
    <property type="entry name" value="BLR3430 PROTEIN"/>
    <property type="match status" value="1"/>
</dbReference>
<accession>I4BAF6</accession>
<reference evidence="2 3" key="1">
    <citation type="submission" date="2012-06" db="EMBL/GenBank/DDBJ databases">
        <title>The complete chromosome of genome of Turneriella parva DSM 21527.</title>
        <authorList>
            <consortium name="US DOE Joint Genome Institute (JGI-PGF)"/>
            <person name="Lucas S."/>
            <person name="Han J."/>
            <person name="Lapidus A."/>
            <person name="Bruce D."/>
            <person name="Goodwin L."/>
            <person name="Pitluck S."/>
            <person name="Peters L."/>
            <person name="Kyrpides N."/>
            <person name="Mavromatis K."/>
            <person name="Ivanova N."/>
            <person name="Mikhailova N."/>
            <person name="Chertkov O."/>
            <person name="Detter J.C."/>
            <person name="Tapia R."/>
            <person name="Han C."/>
            <person name="Land M."/>
            <person name="Hauser L."/>
            <person name="Markowitz V."/>
            <person name="Cheng J.-F."/>
            <person name="Hugenholtz P."/>
            <person name="Woyke T."/>
            <person name="Wu D."/>
            <person name="Gronow S."/>
            <person name="Wellnitz S."/>
            <person name="Brambilla E."/>
            <person name="Klenk H.-P."/>
            <person name="Eisen J.A."/>
        </authorList>
    </citation>
    <scope>NUCLEOTIDE SEQUENCE [LARGE SCALE GENOMIC DNA]</scope>
    <source>
        <strain evidence="3">ATCC BAA-1111 / DSM 21527 / NCTC 11395 / H</strain>
    </source>
</reference>
<name>I4BAF6_TURPD</name>
<evidence type="ECO:0000313" key="2">
    <source>
        <dbReference type="EMBL" id="AFM14263.1"/>
    </source>
</evidence>
<evidence type="ECO:0000313" key="3">
    <source>
        <dbReference type="Proteomes" id="UP000006048"/>
    </source>
</evidence>
<proteinExistence type="predicted"/>
<dbReference type="RefSeq" id="WP_014804740.1">
    <property type="nucleotide sequence ID" value="NC_018020.1"/>
</dbReference>
<dbReference type="STRING" id="869212.Turpa_3629"/>